<evidence type="ECO:0000256" key="1">
    <source>
        <dbReference type="ARBA" id="ARBA00007734"/>
    </source>
</evidence>
<dbReference type="EMBL" id="CAJNBK010000006">
    <property type="protein sequence ID" value="CAE6746968.1"/>
    <property type="molecule type" value="Genomic_DNA"/>
</dbReference>
<feature type="domain" description="Transglycosylase SLT" evidence="3">
    <location>
        <begin position="135"/>
        <end position="232"/>
    </location>
</feature>
<evidence type="ECO:0000259" key="3">
    <source>
        <dbReference type="Pfam" id="PF01464"/>
    </source>
</evidence>
<feature type="compositionally biased region" description="Low complexity" evidence="2">
    <location>
        <begin position="77"/>
        <end position="94"/>
    </location>
</feature>
<dbReference type="EC" id="4.2.2.-" evidence="4"/>
<evidence type="ECO:0000313" key="4">
    <source>
        <dbReference type="EMBL" id="CAE6746968.1"/>
    </source>
</evidence>
<feature type="region of interest" description="Disordered" evidence="2">
    <location>
        <begin position="76"/>
        <end position="123"/>
    </location>
</feature>
<name>A0ABN7LHB8_9BURK</name>
<dbReference type="InterPro" id="IPR023346">
    <property type="entry name" value="Lysozyme-like_dom_sf"/>
</dbReference>
<evidence type="ECO:0000256" key="2">
    <source>
        <dbReference type="SAM" id="MobiDB-lite"/>
    </source>
</evidence>
<dbReference type="CDD" id="cd00254">
    <property type="entry name" value="LT-like"/>
    <property type="match status" value="1"/>
</dbReference>
<dbReference type="PANTHER" id="PTHR37423:SF2">
    <property type="entry name" value="MEMBRANE-BOUND LYTIC MUREIN TRANSGLYCOSYLASE C"/>
    <property type="match status" value="1"/>
</dbReference>
<reference evidence="4 5" key="1">
    <citation type="submission" date="2021-02" db="EMBL/GenBank/DDBJ databases">
        <authorList>
            <person name="Vanwijnsberghe S."/>
        </authorList>
    </citation>
    <scope>NUCLEOTIDE SEQUENCE [LARGE SCALE GENOMIC DNA]</scope>
    <source>
        <strain evidence="4 5">LMG 31837</strain>
    </source>
</reference>
<comment type="similarity">
    <text evidence="1">Belongs to the transglycosylase Slt family.</text>
</comment>
<dbReference type="PANTHER" id="PTHR37423">
    <property type="entry name" value="SOLUBLE LYTIC MUREIN TRANSGLYCOSYLASE-RELATED"/>
    <property type="match status" value="1"/>
</dbReference>
<dbReference type="Gene3D" id="1.10.530.10">
    <property type="match status" value="1"/>
</dbReference>
<accession>A0ABN7LHB8</accession>
<comment type="caution">
    <text evidence="4">The sequence shown here is derived from an EMBL/GenBank/DDBJ whole genome shotgun (WGS) entry which is preliminary data.</text>
</comment>
<keyword evidence="5" id="KW-1185">Reference proteome</keyword>
<keyword evidence="4" id="KW-0456">Lyase</keyword>
<dbReference type="Pfam" id="PF01464">
    <property type="entry name" value="SLT"/>
    <property type="match status" value="1"/>
</dbReference>
<protein>
    <submittedName>
        <fullName evidence="4">Membrane-bound lytic murein transglycosylase F</fullName>
        <ecNumber evidence="4">4.2.2.-</ecNumber>
    </submittedName>
</protein>
<dbReference type="InterPro" id="IPR008258">
    <property type="entry name" value="Transglycosylase_SLT_dom_1"/>
</dbReference>
<proteinExistence type="inferred from homology"/>
<dbReference type="GO" id="GO:0016829">
    <property type="term" value="F:lyase activity"/>
    <property type="evidence" value="ECO:0007669"/>
    <property type="project" value="UniProtKB-KW"/>
</dbReference>
<dbReference type="InterPro" id="IPR000189">
    <property type="entry name" value="Transglyc_AS"/>
</dbReference>
<dbReference type="Proteomes" id="UP000672526">
    <property type="component" value="Unassembled WGS sequence"/>
</dbReference>
<gene>
    <name evidence="4" type="primary">mltF_2</name>
    <name evidence="4" type="ORF">R69888_02784</name>
</gene>
<dbReference type="PROSITE" id="PS00922">
    <property type="entry name" value="TRANSGLYCOSYLASE"/>
    <property type="match status" value="1"/>
</dbReference>
<dbReference type="SUPFAM" id="SSF53955">
    <property type="entry name" value="Lysozyme-like"/>
    <property type="match status" value="1"/>
</dbReference>
<evidence type="ECO:0000313" key="5">
    <source>
        <dbReference type="Proteomes" id="UP000672526"/>
    </source>
</evidence>
<organism evidence="4 5">
    <name type="scientific">Paraburkholderia haematera</name>
    <dbReference type="NCBI Taxonomy" id="2793077"/>
    <lineage>
        <taxon>Bacteria</taxon>
        <taxon>Pseudomonadati</taxon>
        <taxon>Pseudomonadota</taxon>
        <taxon>Betaproteobacteria</taxon>
        <taxon>Burkholderiales</taxon>
        <taxon>Burkholderiaceae</taxon>
        <taxon>Paraburkholderia</taxon>
    </lineage>
</organism>
<sequence length="281" mass="29380">MARCMKKWLSAFPDAVEKRVRSCQKEVLPAIRLHRSLLVGLIAGAISLPTCTEAAEAAVARVHGTSSVAMMVGGMTSADDTVSPTTPTASPQPDAADDDSKPLSVVIQPGYPQSSGPALGPSPSVASRVMALAPVINEAARATDMDGALLMAVIDVESGGNPQAVSPKGATGLMQLMPGTGARHGASNLFDPRQNIAAGARYLKQLMRQFGDLQLVLAAYNAGEGAVQKYGGQIPPYAETMNYVPKVIARYMRYRDAMSSTDIASGQAIADGSRGRLLVIR</sequence>